<keyword evidence="3 7" id="KW-0732">Signal</keyword>
<protein>
    <submittedName>
        <fullName evidence="9">LPXTG cell wall anchor domain-containing protein</fullName>
    </submittedName>
</protein>
<feature type="signal peptide" evidence="7">
    <location>
        <begin position="1"/>
        <end position="25"/>
    </location>
</feature>
<dbReference type="AlphaFoldDB" id="A0A4U5WLV7"/>
<dbReference type="OrthoDB" id="4339068at2"/>
<gene>
    <name evidence="9" type="ORF">E4U91_25105</name>
</gene>
<keyword evidence="1" id="KW-0134">Cell wall</keyword>
<dbReference type="RefSeq" id="WP_137308922.1">
    <property type="nucleotide sequence ID" value="NZ_SZNQ01000001.1"/>
</dbReference>
<evidence type="ECO:0000256" key="1">
    <source>
        <dbReference type="ARBA" id="ARBA00022512"/>
    </source>
</evidence>
<keyword evidence="6" id="KW-0472">Membrane</keyword>
<dbReference type="EMBL" id="SZNQ01000001">
    <property type="protein sequence ID" value="TKT03049.1"/>
    <property type="molecule type" value="Genomic_DNA"/>
</dbReference>
<dbReference type="PROSITE" id="PS50847">
    <property type="entry name" value="GRAM_POS_ANCHORING"/>
    <property type="match status" value="1"/>
</dbReference>
<feature type="region of interest" description="Disordered" evidence="5">
    <location>
        <begin position="28"/>
        <end position="95"/>
    </location>
</feature>
<keyword evidence="6" id="KW-0812">Transmembrane</keyword>
<evidence type="ECO:0000259" key="8">
    <source>
        <dbReference type="PROSITE" id="PS50847"/>
    </source>
</evidence>
<feature type="chain" id="PRO_5020782930" evidence="7">
    <location>
        <begin position="26"/>
        <end position="126"/>
    </location>
</feature>
<dbReference type="Proteomes" id="UP000305929">
    <property type="component" value="Unassembled WGS sequence"/>
</dbReference>
<keyword evidence="6" id="KW-1133">Transmembrane helix</keyword>
<evidence type="ECO:0000256" key="2">
    <source>
        <dbReference type="ARBA" id="ARBA00022525"/>
    </source>
</evidence>
<feature type="domain" description="Gram-positive cocci surface proteins LPxTG" evidence="8">
    <location>
        <begin position="81"/>
        <end position="126"/>
    </location>
</feature>
<dbReference type="NCBIfam" id="TIGR01167">
    <property type="entry name" value="LPXTG_anchor"/>
    <property type="match status" value="1"/>
</dbReference>
<keyword evidence="10" id="KW-1185">Reference proteome</keyword>
<reference evidence="9 10" key="1">
    <citation type="submission" date="2019-04" db="EMBL/GenBank/DDBJ databases">
        <title>Streptomyces lasaliensis sp. nov., an Actinomycete isolated from soil which produces the polyether antibiotic lasalocid.</title>
        <authorList>
            <person name="Erwin G."/>
            <person name="Haber C."/>
        </authorList>
    </citation>
    <scope>NUCLEOTIDE SEQUENCE [LARGE SCALE GENOMIC DNA]</scope>
    <source>
        <strain evidence="9 10">X-537</strain>
    </source>
</reference>
<feature type="compositionally biased region" description="Low complexity" evidence="5">
    <location>
        <begin position="35"/>
        <end position="58"/>
    </location>
</feature>
<proteinExistence type="predicted"/>
<evidence type="ECO:0000313" key="9">
    <source>
        <dbReference type="EMBL" id="TKT03049.1"/>
    </source>
</evidence>
<evidence type="ECO:0000256" key="5">
    <source>
        <dbReference type="SAM" id="MobiDB-lite"/>
    </source>
</evidence>
<evidence type="ECO:0000256" key="3">
    <source>
        <dbReference type="ARBA" id="ARBA00022729"/>
    </source>
</evidence>
<accession>A0A4U5WLV7</accession>
<organism evidence="9 10">
    <name type="scientific">Streptomyces lasalocidi</name>
    <name type="common">Streptomyces lasaliensis</name>
    <dbReference type="NCBI Taxonomy" id="324833"/>
    <lineage>
        <taxon>Bacteria</taxon>
        <taxon>Bacillati</taxon>
        <taxon>Actinomycetota</taxon>
        <taxon>Actinomycetes</taxon>
        <taxon>Kitasatosporales</taxon>
        <taxon>Streptomycetaceae</taxon>
        <taxon>Streptomyces</taxon>
    </lineage>
</organism>
<comment type="caution">
    <text evidence="9">The sequence shown here is derived from an EMBL/GenBank/DDBJ whole genome shotgun (WGS) entry which is preliminary data.</text>
</comment>
<evidence type="ECO:0000256" key="6">
    <source>
        <dbReference type="SAM" id="Phobius"/>
    </source>
</evidence>
<keyword evidence="4" id="KW-0572">Peptidoglycan-anchor</keyword>
<dbReference type="InterPro" id="IPR019931">
    <property type="entry name" value="LPXTG_anchor"/>
</dbReference>
<feature type="transmembrane region" description="Helical" evidence="6">
    <location>
        <begin position="99"/>
        <end position="118"/>
    </location>
</feature>
<evidence type="ECO:0000256" key="4">
    <source>
        <dbReference type="ARBA" id="ARBA00023088"/>
    </source>
</evidence>
<evidence type="ECO:0000313" key="10">
    <source>
        <dbReference type="Proteomes" id="UP000305929"/>
    </source>
</evidence>
<evidence type="ECO:0000256" key="7">
    <source>
        <dbReference type="SAM" id="SignalP"/>
    </source>
</evidence>
<sequence>MRRTVLSGLALAGTALFAGAVPAFADASPTQVPRTTAATAVPSAGPGTGATPRPAPGTRSAEPTVAPSTVPGQVRVVPSGAPDTGVAAASAGDSGNTGALVGGGTAVLAGAGAAFLVVRRRRATGA</sequence>
<name>A0A4U5WLV7_STRLS</name>
<keyword evidence="2" id="KW-0964">Secreted</keyword>